<keyword evidence="12" id="KW-1185">Reference proteome</keyword>
<dbReference type="GO" id="GO:0032040">
    <property type="term" value="C:small-subunit processome"/>
    <property type="evidence" value="ECO:0007669"/>
    <property type="project" value="InterPro"/>
</dbReference>
<evidence type="ECO:0000256" key="5">
    <source>
        <dbReference type="ARBA" id="ARBA00040742"/>
    </source>
</evidence>
<dbReference type="InterPro" id="IPR036070">
    <property type="entry name" value="Nop_dom_sf"/>
</dbReference>
<dbReference type="GO" id="GO:0042254">
    <property type="term" value="P:ribosome biogenesis"/>
    <property type="evidence" value="ECO:0007669"/>
    <property type="project" value="UniProtKB-KW"/>
</dbReference>
<comment type="function">
    <text evidence="7">Involved in the early to middle stages of 60S ribosomal subunit biogenesis. Required for the biogenesis of box C/D snoRNAs such U3, U8 and U14 snoRNAs. Part of the small subunit (SSU) processome, first precursor of the small eukaryotic ribosomal subunit. During the assembly of the SSU processome in the nucleolus, many ribosome biogenesis factors, an RNA chaperone and ribosomal proteins associate with the nascent pre-rRNA and work in concert to generate RNA folding, modifications, rearrangements and cleavage as well as targeted degradation of pre-ribosomal RNA by the RNA exosome. Core component of box C/D small nucleolar ribonucleoprotein (snoRNP) complexes that function in methylation of multiple sites on ribosomal RNAs (rRNAs) and messenger RNAs (mRNAs).</text>
</comment>
<comment type="subunit">
    <text evidence="8">Part of a large pre-ribosomal ribonucleoprotein (RNP) complex, that consists of at least 62 ribosomal proteins, 45 nonribosomal proteins and both pre-rRNA and mature rRNA species. Within this complex directly interacts with TCOF1 in an RNA-independent manner. Core component of box C/D small nucleolar ribonucleoprotein (snoRNP) particles; the core proteins SNU13, NOP56, NOP58 and FBL or FBLL1 assemble stepwise onto the snoRNA. Interacts with NOP1 and NOP58. Interacts with NUFIP1, RUVBL1 and RUVBL2; RUVBL1:RUVBL2 seem to bridge the association of NOP56 with NUFIP1. Part of the small subunit (SSU) processome, composed of more than 70 proteins and the RNA chaperone small nucleolar RNA (snoRNA) U3. Interacts with NOP2 and FBL.</text>
</comment>
<gene>
    <name evidence="11" type="ORF">OXX778_LOCUS8614</name>
</gene>
<feature type="region of interest" description="Disordered" evidence="9">
    <location>
        <begin position="442"/>
        <end position="508"/>
    </location>
</feature>
<comment type="similarity">
    <text evidence="2">Belongs to the NOP5/NOP56 family.</text>
</comment>
<dbReference type="Gene3D" id="1.10.287.4070">
    <property type="match status" value="1"/>
</dbReference>
<accession>A0A813VQU8</accession>
<dbReference type="PANTHER" id="PTHR10894">
    <property type="entry name" value="NUCLEOLAR PROTEIN 5 NUCLEOLAR PROTEIN NOP5 NOP58"/>
    <property type="match status" value="1"/>
</dbReference>
<dbReference type="FunFam" id="1.10.287.4070:FF:000002">
    <property type="entry name" value="Nucleolar protein 56"/>
    <property type="match status" value="1"/>
</dbReference>
<name>A0A813VQU8_9BILA</name>
<dbReference type="FunFam" id="1.10.246.90:FF:000001">
    <property type="entry name" value="Nucleolar protein 56"/>
    <property type="match status" value="1"/>
</dbReference>
<evidence type="ECO:0000313" key="11">
    <source>
        <dbReference type="EMBL" id="CAF0844198.1"/>
    </source>
</evidence>
<dbReference type="Proteomes" id="UP000663879">
    <property type="component" value="Unassembled WGS sequence"/>
</dbReference>
<dbReference type="Gene3D" id="1.10.246.90">
    <property type="entry name" value="Nop domain"/>
    <property type="match status" value="1"/>
</dbReference>
<comment type="caution">
    <text evidence="11">The sequence shown here is derived from an EMBL/GenBank/DDBJ whole genome shotgun (WGS) entry which is preliminary data.</text>
</comment>
<dbReference type="PROSITE" id="PS51358">
    <property type="entry name" value="NOP"/>
    <property type="match status" value="1"/>
</dbReference>
<comment type="subcellular location">
    <subcellularLocation>
        <location evidence="1">Nucleus</location>
        <location evidence="1">Nucleolus</location>
    </subcellularLocation>
</comment>
<evidence type="ECO:0000256" key="8">
    <source>
        <dbReference type="ARBA" id="ARBA00064370"/>
    </source>
</evidence>
<sequence>MSHLYVLYEHASGYALFRVKEFEEIGAFLTQVEQSALDLSKFNSVVKLIAFAPFTSGLNALDNLNSISEGVLHEDLKLFLDTNLPKPSGKKDNKLQLGVADPKISGAINEVLGVQCTHVGAVPEVLRGIRQHFPNLVKGLTDKSQSKAQLGLGHAYSRSKVKFNVNRVDNMIIQAINLVDQLDKDVNTFSMRIREWYSYHFPELAKIVTDNNMFAKVVRIVKNRKELTDDMVEQLEEVVMDSSKAQAIMDASKSSMGMDISPIDLINIQLFASRVIDMFDYRKRLHEYLHSKINQVAPNLSSLIGDQVAARLISHAGSLTNLAKYPASTIQILGAEKALFRALKTKSNTPKYGLIFHSSFIGRAGTTNKGRISRYLANKCAIASRIDCFADIPTNVFGDSLQKQVEDRLKFYESGTLPPKNAEVMHEAVLKAEEAKNEIIKKDKKKKKKEKKNKKKEENGEEMVVEENGTATNGNVEEHMEEMKLDEEQVVDGEEQPKKKKKKNKKSE</sequence>
<protein>
    <recommendedName>
        <fullName evidence="5">Nucleolar protein 56</fullName>
    </recommendedName>
    <alternativeName>
        <fullName evidence="6">Nucleolar protein 5A</fullName>
    </alternativeName>
</protein>
<dbReference type="InterPro" id="IPR012976">
    <property type="entry name" value="NOSIC"/>
</dbReference>
<dbReference type="GO" id="GO:0030515">
    <property type="term" value="F:snoRNA binding"/>
    <property type="evidence" value="ECO:0007669"/>
    <property type="project" value="InterPro"/>
</dbReference>
<dbReference type="PANTHER" id="PTHR10894:SF0">
    <property type="entry name" value="NUCLEOLAR PROTEIN 56"/>
    <property type="match status" value="1"/>
</dbReference>
<dbReference type="EMBL" id="CAJNOC010001201">
    <property type="protein sequence ID" value="CAF0844198.1"/>
    <property type="molecule type" value="Genomic_DNA"/>
</dbReference>
<feature type="compositionally biased region" description="Basic and acidic residues" evidence="9">
    <location>
        <begin position="476"/>
        <end position="487"/>
    </location>
</feature>
<evidence type="ECO:0000256" key="2">
    <source>
        <dbReference type="ARBA" id="ARBA00009211"/>
    </source>
</evidence>
<feature type="compositionally biased region" description="Basic residues" evidence="9">
    <location>
        <begin position="498"/>
        <end position="508"/>
    </location>
</feature>
<dbReference type="SUPFAM" id="SSF89124">
    <property type="entry name" value="Nop domain"/>
    <property type="match status" value="1"/>
</dbReference>
<reference evidence="11" key="1">
    <citation type="submission" date="2021-02" db="EMBL/GenBank/DDBJ databases">
        <authorList>
            <person name="Nowell W R."/>
        </authorList>
    </citation>
    <scope>NUCLEOTIDE SEQUENCE</scope>
    <source>
        <strain evidence="11">Ploen Becks lab</strain>
    </source>
</reference>
<keyword evidence="4" id="KW-0539">Nucleus</keyword>
<dbReference type="Pfam" id="PF08156">
    <property type="entry name" value="NOP5NT"/>
    <property type="match status" value="1"/>
</dbReference>
<dbReference type="InterPro" id="IPR045056">
    <property type="entry name" value="Nop56/Nop58"/>
</dbReference>
<proteinExistence type="inferred from homology"/>
<evidence type="ECO:0000256" key="6">
    <source>
        <dbReference type="ARBA" id="ARBA00041388"/>
    </source>
</evidence>
<feature type="domain" description="Nop" evidence="10">
    <location>
        <begin position="296"/>
        <end position="414"/>
    </location>
</feature>
<evidence type="ECO:0000256" key="4">
    <source>
        <dbReference type="ARBA" id="ARBA00023242"/>
    </source>
</evidence>
<evidence type="ECO:0000313" key="12">
    <source>
        <dbReference type="Proteomes" id="UP000663879"/>
    </source>
</evidence>
<dbReference type="InterPro" id="IPR012974">
    <property type="entry name" value="NOP58/56_N"/>
</dbReference>
<dbReference type="OrthoDB" id="6780543at2759"/>
<dbReference type="InterPro" id="IPR002687">
    <property type="entry name" value="Nop_dom"/>
</dbReference>
<evidence type="ECO:0000256" key="3">
    <source>
        <dbReference type="ARBA" id="ARBA00022517"/>
    </source>
</evidence>
<dbReference type="AlphaFoldDB" id="A0A813VQU8"/>
<keyword evidence="3" id="KW-0690">Ribosome biogenesis</keyword>
<dbReference type="Pfam" id="PF01798">
    <property type="entry name" value="Nop"/>
    <property type="match status" value="1"/>
</dbReference>
<dbReference type="GO" id="GO:0031428">
    <property type="term" value="C:box C/D methylation guide snoRNP complex"/>
    <property type="evidence" value="ECO:0007669"/>
    <property type="project" value="InterPro"/>
</dbReference>
<evidence type="ECO:0000256" key="9">
    <source>
        <dbReference type="SAM" id="MobiDB-lite"/>
    </source>
</evidence>
<dbReference type="SMART" id="SM00931">
    <property type="entry name" value="NOSIC"/>
    <property type="match status" value="1"/>
</dbReference>
<evidence type="ECO:0000256" key="1">
    <source>
        <dbReference type="ARBA" id="ARBA00004604"/>
    </source>
</evidence>
<feature type="compositionally biased region" description="Basic residues" evidence="9">
    <location>
        <begin position="442"/>
        <end position="454"/>
    </location>
</feature>
<dbReference type="InterPro" id="IPR042239">
    <property type="entry name" value="Nop_C"/>
</dbReference>
<evidence type="ECO:0000259" key="10">
    <source>
        <dbReference type="PROSITE" id="PS51358"/>
    </source>
</evidence>
<evidence type="ECO:0000256" key="7">
    <source>
        <dbReference type="ARBA" id="ARBA00053627"/>
    </source>
</evidence>
<organism evidence="11 12">
    <name type="scientific">Brachionus calyciflorus</name>
    <dbReference type="NCBI Taxonomy" id="104777"/>
    <lineage>
        <taxon>Eukaryota</taxon>
        <taxon>Metazoa</taxon>
        <taxon>Spiralia</taxon>
        <taxon>Gnathifera</taxon>
        <taxon>Rotifera</taxon>
        <taxon>Eurotatoria</taxon>
        <taxon>Monogononta</taxon>
        <taxon>Pseudotrocha</taxon>
        <taxon>Ploima</taxon>
        <taxon>Brachionidae</taxon>
        <taxon>Brachionus</taxon>
    </lineage>
</organism>